<proteinExistence type="predicted"/>
<reference evidence="2 3" key="1">
    <citation type="submission" date="2019-09" db="EMBL/GenBank/DDBJ databases">
        <title>Taxonomic organization of the family Brucellaceae based on a phylogenomic approach.</title>
        <authorList>
            <person name="Leclercq S."/>
            <person name="Cloeckaert A."/>
            <person name="Zygmunt M.S."/>
        </authorList>
    </citation>
    <scope>NUCLEOTIDE SEQUENCE [LARGE SCALE GENOMIC DNA]</scope>
    <source>
        <strain evidence="2 3">CCUG 34461</strain>
    </source>
</reference>
<dbReference type="AlphaFoldDB" id="A0A6I0DAB8"/>
<evidence type="ECO:0000256" key="1">
    <source>
        <dbReference type="SAM" id="SignalP"/>
    </source>
</evidence>
<comment type="caution">
    <text evidence="2">The sequence shown here is derived from an EMBL/GenBank/DDBJ whole genome shotgun (WGS) entry which is preliminary data.</text>
</comment>
<dbReference type="EMBL" id="WBWX01000033">
    <property type="protein sequence ID" value="KAB2786827.1"/>
    <property type="molecule type" value="Genomic_DNA"/>
</dbReference>
<keyword evidence="1" id="KW-0732">Signal</keyword>
<dbReference type="Proteomes" id="UP000441102">
    <property type="component" value="Unassembled WGS sequence"/>
</dbReference>
<name>A0A6I0DAB8_BRUAN</name>
<gene>
    <name evidence="2" type="ORF">F9L06_26355</name>
</gene>
<feature type="chain" id="PRO_5026029553" evidence="1">
    <location>
        <begin position="23"/>
        <end position="202"/>
    </location>
</feature>
<evidence type="ECO:0000313" key="2">
    <source>
        <dbReference type="EMBL" id="KAB2786827.1"/>
    </source>
</evidence>
<protein>
    <submittedName>
        <fullName evidence="2">Uncharacterized protein</fullName>
    </submittedName>
</protein>
<organism evidence="2 3">
    <name type="scientific">Brucella anthropi</name>
    <name type="common">Ochrobactrum anthropi</name>
    <dbReference type="NCBI Taxonomy" id="529"/>
    <lineage>
        <taxon>Bacteria</taxon>
        <taxon>Pseudomonadati</taxon>
        <taxon>Pseudomonadota</taxon>
        <taxon>Alphaproteobacteria</taxon>
        <taxon>Hyphomicrobiales</taxon>
        <taxon>Brucellaceae</taxon>
        <taxon>Brucella/Ochrobactrum group</taxon>
        <taxon>Brucella</taxon>
    </lineage>
</organism>
<dbReference type="RefSeq" id="WP_151577303.1">
    <property type="nucleotide sequence ID" value="NZ_CP158787.1"/>
</dbReference>
<feature type="signal peptide" evidence="1">
    <location>
        <begin position="1"/>
        <end position="22"/>
    </location>
</feature>
<evidence type="ECO:0000313" key="3">
    <source>
        <dbReference type="Proteomes" id="UP000441102"/>
    </source>
</evidence>
<sequence>MKTISFAIAMSAATLVSGSAQAEDQFWVKVEAVERKTCPSVKCGTVGKLLFRESAKVLETRNGWGRVTHFYDASCSGGKSQYVDSGRAVCDKTNGIVGGKFAEWVKLDGLSKDRPPKPEAGSSAIEQALKDSDRYEEHRDRFLAAAEELMVSGQCTLQDFIDEGGWMRSTQKSRGVGIYFTYCNGGAKRVYLDVNTGKVSTN</sequence>
<accession>A0A6I0DAB8</accession>